<organism evidence="1 2">
    <name type="scientific">Dreissena polymorpha</name>
    <name type="common">Zebra mussel</name>
    <name type="synonym">Mytilus polymorpha</name>
    <dbReference type="NCBI Taxonomy" id="45954"/>
    <lineage>
        <taxon>Eukaryota</taxon>
        <taxon>Metazoa</taxon>
        <taxon>Spiralia</taxon>
        <taxon>Lophotrochozoa</taxon>
        <taxon>Mollusca</taxon>
        <taxon>Bivalvia</taxon>
        <taxon>Autobranchia</taxon>
        <taxon>Heteroconchia</taxon>
        <taxon>Euheterodonta</taxon>
        <taxon>Imparidentia</taxon>
        <taxon>Neoheterodontei</taxon>
        <taxon>Myida</taxon>
        <taxon>Dreissenoidea</taxon>
        <taxon>Dreissenidae</taxon>
        <taxon>Dreissena</taxon>
    </lineage>
</organism>
<evidence type="ECO:0000313" key="1">
    <source>
        <dbReference type="EMBL" id="KAH3773330.1"/>
    </source>
</evidence>
<comment type="caution">
    <text evidence="1">The sequence shown here is derived from an EMBL/GenBank/DDBJ whole genome shotgun (WGS) entry which is preliminary data.</text>
</comment>
<dbReference type="AlphaFoldDB" id="A0A9D4IGL1"/>
<dbReference type="Proteomes" id="UP000828390">
    <property type="component" value="Unassembled WGS sequence"/>
</dbReference>
<sequence length="64" mass="7459">MCFVRFGRQQTRPGFEANLSYDFFNESFESGATENNRPYQRLCSHNGSNVEEVENLVIINYFGK</sequence>
<gene>
    <name evidence="1" type="ORF">DPMN_174689</name>
</gene>
<reference evidence="1" key="1">
    <citation type="journal article" date="2019" name="bioRxiv">
        <title>The Genome of the Zebra Mussel, Dreissena polymorpha: A Resource for Invasive Species Research.</title>
        <authorList>
            <person name="McCartney M.A."/>
            <person name="Auch B."/>
            <person name="Kono T."/>
            <person name="Mallez S."/>
            <person name="Zhang Y."/>
            <person name="Obille A."/>
            <person name="Becker A."/>
            <person name="Abrahante J.E."/>
            <person name="Garbe J."/>
            <person name="Badalamenti J.P."/>
            <person name="Herman A."/>
            <person name="Mangelson H."/>
            <person name="Liachko I."/>
            <person name="Sullivan S."/>
            <person name="Sone E.D."/>
            <person name="Koren S."/>
            <person name="Silverstein K.A.T."/>
            <person name="Beckman K.B."/>
            <person name="Gohl D.M."/>
        </authorList>
    </citation>
    <scope>NUCLEOTIDE SEQUENCE</scope>
    <source>
        <strain evidence="1">Duluth1</strain>
        <tissue evidence="1">Whole animal</tissue>
    </source>
</reference>
<reference evidence="1" key="2">
    <citation type="submission" date="2020-11" db="EMBL/GenBank/DDBJ databases">
        <authorList>
            <person name="McCartney M.A."/>
            <person name="Auch B."/>
            <person name="Kono T."/>
            <person name="Mallez S."/>
            <person name="Becker A."/>
            <person name="Gohl D.M."/>
            <person name="Silverstein K.A.T."/>
            <person name="Koren S."/>
            <person name="Bechman K.B."/>
            <person name="Herman A."/>
            <person name="Abrahante J.E."/>
            <person name="Garbe J."/>
        </authorList>
    </citation>
    <scope>NUCLEOTIDE SEQUENCE</scope>
    <source>
        <strain evidence="1">Duluth1</strain>
        <tissue evidence="1">Whole animal</tissue>
    </source>
</reference>
<accession>A0A9D4IGL1</accession>
<keyword evidence="2" id="KW-1185">Reference proteome</keyword>
<dbReference type="EMBL" id="JAIWYP010000009">
    <property type="protein sequence ID" value="KAH3773330.1"/>
    <property type="molecule type" value="Genomic_DNA"/>
</dbReference>
<proteinExistence type="predicted"/>
<evidence type="ECO:0000313" key="2">
    <source>
        <dbReference type="Proteomes" id="UP000828390"/>
    </source>
</evidence>
<protein>
    <submittedName>
        <fullName evidence="1">Uncharacterized protein</fullName>
    </submittedName>
</protein>
<name>A0A9D4IGL1_DREPO</name>